<dbReference type="Pfam" id="PF04230">
    <property type="entry name" value="PS_pyruv_trans"/>
    <property type="match status" value="1"/>
</dbReference>
<dbReference type="GO" id="GO:0016740">
    <property type="term" value="F:transferase activity"/>
    <property type="evidence" value="ECO:0007669"/>
    <property type="project" value="UniProtKB-KW"/>
</dbReference>
<gene>
    <name evidence="2" type="ORF">E3T53_12610</name>
</gene>
<evidence type="ECO:0000259" key="1">
    <source>
        <dbReference type="Pfam" id="PF04230"/>
    </source>
</evidence>
<dbReference type="Proteomes" id="UP000298218">
    <property type="component" value="Unassembled WGS sequence"/>
</dbReference>
<dbReference type="OrthoDB" id="1425928at2"/>
<dbReference type="EMBL" id="SOHQ01000032">
    <property type="protein sequence ID" value="TFD77099.1"/>
    <property type="molecule type" value="Genomic_DNA"/>
</dbReference>
<dbReference type="AlphaFoldDB" id="A0A4Y8KKL6"/>
<comment type="caution">
    <text evidence="2">The sequence shown here is derived from an EMBL/GenBank/DDBJ whole genome shotgun (WGS) entry which is preliminary data.</text>
</comment>
<proteinExistence type="predicted"/>
<protein>
    <submittedName>
        <fullName evidence="2">Polysaccharide pyruvyl transferase family protein</fullName>
    </submittedName>
</protein>
<accession>A0A4Y8KKL6</accession>
<dbReference type="InterPro" id="IPR007345">
    <property type="entry name" value="Polysacch_pyruvyl_Trfase"/>
</dbReference>
<feature type="domain" description="Polysaccharide pyruvyl transferase" evidence="1">
    <location>
        <begin position="25"/>
        <end position="332"/>
    </location>
</feature>
<keyword evidence="2" id="KW-0808">Transferase</keyword>
<reference evidence="2 3" key="1">
    <citation type="submission" date="2019-03" db="EMBL/GenBank/DDBJ databases">
        <title>Genomics of glacier-inhabiting Cryobacterium strains.</title>
        <authorList>
            <person name="Liu Q."/>
            <person name="Xin Y.-H."/>
        </authorList>
    </citation>
    <scope>NUCLEOTIDE SEQUENCE [LARGE SCALE GENOMIC DNA]</scope>
    <source>
        <strain evidence="2 3">CGMCC 1.4292</strain>
    </source>
</reference>
<sequence length="395" mass="41843">MRGTRSYLSRTNAEVLLIGAYERDNFGDLLFFQLTKEYLAGHQVVAGSIIGADMTALLGTTVHAHNPLLAQRAWDAVWVVGGEVGGVTTENALAMSLGSDEGDIFDSVSAHGREVVSEYLADASALAPAYLPELKRFPLNLDTPLVINSVGLGTMSPVGSSPGANAAISALRSSRSLSVRDPSSLRFALASGLNATLSPDMVHAIPILYPELAEGIGRHEAPYFLFQSNAHLVEKYGAEAIAKSLAGIALATGWRPVLFLAGIARHHDRADQYDEVISMLTAIAPNLNPTVIATRAPLELAAWIAGSEMWIGSSLHGRIIAGSFLKPRVSLVNLKVATYASHWDSEFPAEVEVGDLGDAASVAISAAQAPAAISQSRELSRAADRATRQLVEENV</sequence>
<organism evidence="2 3">
    <name type="scientific">Cryobacterium psychrophilum</name>
    <dbReference type="NCBI Taxonomy" id="41988"/>
    <lineage>
        <taxon>Bacteria</taxon>
        <taxon>Bacillati</taxon>
        <taxon>Actinomycetota</taxon>
        <taxon>Actinomycetes</taxon>
        <taxon>Micrococcales</taxon>
        <taxon>Microbacteriaceae</taxon>
        <taxon>Cryobacterium</taxon>
    </lineage>
</organism>
<keyword evidence="3" id="KW-1185">Reference proteome</keyword>
<evidence type="ECO:0000313" key="2">
    <source>
        <dbReference type="EMBL" id="TFD77099.1"/>
    </source>
</evidence>
<evidence type="ECO:0000313" key="3">
    <source>
        <dbReference type="Proteomes" id="UP000298218"/>
    </source>
</evidence>
<name>A0A4Y8KKL6_9MICO</name>